<feature type="repeat" description="ANK" evidence="3">
    <location>
        <begin position="908"/>
        <end position="937"/>
    </location>
</feature>
<evidence type="ECO:0000256" key="4">
    <source>
        <dbReference type="SAM" id="MobiDB-lite"/>
    </source>
</evidence>
<dbReference type="Pfam" id="PF13637">
    <property type="entry name" value="Ank_4"/>
    <property type="match status" value="1"/>
</dbReference>
<dbReference type="PANTHER" id="PTHR24123:SF33">
    <property type="entry name" value="PROTEIN HOS4"/>
    <property type="match status" value="1"/>
</dbReference>
<feature type="repeat" description="ANK" evidence="3">
    <location>
        <begin position="938"/>
        <end position="970"/>
    </location>
</feature>
<feature type="repeat" description="ANK" evidence="3">
    <location>
        <begin position="1200"/>
        <end position="1232"/>
    </location>
</feature>
<dbReference type="SUPFAM" id="SSF48403">
    <property type="entry name" value="Ankyrin repeat"/>
    <property type="match status" value="2"/>
</dbReference>
<gene>
    <name evidence="6" type="ORF">PG991_000074</name>
</gene>
<dbReference type="InterPro" id="IPR027417">
    <property type="entry name" value="P-loop_NTPase"/>
</dbReference>
<dbReference type="SUPFAM" id="SSF53167">
    <property type="entry name" value="Purine and uridine phosphorylases"/>
    <property type="match status" value="1"/>
</dbReference>
<comment type="caution">
    <text evidence="6">The sequence shown here is derived from an EMBL/GenBank/DDBJ whole genome shotgun (WGS) entry which is preliminary data.</text>
</comment>
<keyword evidence="1" id="KW-0677">Repeat</keyword>
<sequence>MTMKRQNDGYQGNGNGMKRRRPSGNEDYTVGWICAISTEYVAARAFLDGEHEDPEHIAQHDNNSYTLGRMGRHNVVIAVLPDGEYGLASAATVARDMLHSFPNVRIGLMVGIGGGAPSAKNDIRLGDVVVSAPKDGRGGVFQYDYGKTIQDQTFRETGFSAPPPPVLRTAVSGIKARYESDGHQIQEAIAAVLGTKPRLRKKYRQPNVSTDRVYRTDVKHPVFNGASCMTACSADASQLVLRRARDQDDDNPTVHYGLIASANQLMKDAVVRDKLAHEEDVLCFEMEAAGLMNHFPCLVIRGICDYADTHKNKEWQGYAAMTAAAYANDVLHQIAPNKVEAEKRLSENLADIRLASTRNSGLAIPPDPSINFNIAREQHQQGTGKWLLESDQYRKWKTERNSFLWLKGISGCGKTILSSSVITDLEQGATFPNLVYFYFDFNDTDKQSVEKAVRSLIAQLYYKRPDLRSEVDAQYLWHGNGGRQPGSASLFTLFQNMVRHAGESWIVLDALDECQAQDNRLFTWIQTFRNANLNIHFLATSQPKQDLQTRIEKWAGVEIIVLDSDRIWGDINSYIKARTKQMVRWQYLPEVRKEIEDKLVPRFRWVSCQIRTLEDCLDRRSVQRELTTLPRDLEATYKRILQRIPTKHLDNTKRLLQFLTDSVRPLRLEEAVDVIAVSPSSHPQFRPVDRMPMPEEVLRYCSSLAVLVKRENKEYGITITEIQLAHSSVQRYLMSDQLEPEMASDLEMVNAKAAIVNVCLSYLLSLDHTHSLQGVMEKYPLAQYCAQYWATHAAAVELSRQGVAPIVKEYLSNEDAFALGYRLYSPDRAWKGVFDEIEEPVSTLYYASLSGLCRSVHMLICAGANVNAQGGYYRNALQAASSRGHEDNVALLLSNGAEVNAQGGVYGNALRAASSKGHEHIVQLLLQNGADKDQREGLAGTALYAASSRGHARIVRLLLDNNADLNIKGGYFGNALQAASSQGHKEVTVMLPKYNAQGGLHSEAFHMASDSGLSAAMELLKKNSDKFILQGTLRDNEDQAVYSSSSNYESIVQQLLEKDVDVNTQGGYYGTALQAASARGDPNIVKLLLNKGANIDARGGVYHTALYAASSNGCDEVVQLLLNRSADAKITTILEKTPLHAASEKGHEKVVKLLLQRGVDVKATDSDGRTPLHMASDEGHEKLVKLLLENNADANAGDRRMQTPLHIVALKGKPEVAKLLLENGAYANAIDLRMQTPLHIVAKLLLEKGAYAKAIDLYGQNPLYCASRRNLGGFGTALHKRYEGVAKLLIEKGADIIEITETVRGVSPSNDVFV</sequence>
<dbReference type="Gene3D" id="3.40.50.1580">
    <property type="entry name" value="Nucleoside phosphorylase domain"/>
    <property type="match status" value="1"/>
</dbReference>
<feature type="repeat" description="ANK" evidence="3">
    <location>
        <begin position="872"/>
        <end position="904"/>
    </location>
</feature>
<dbReference type="SUPFAM" id="SSF52540">
    <property type="entry name" value="P-loop containing nucleoside triphosphate hydrolases"/>
    <property type="match status" value="1"/>
</dbReference>
<dbReference type="Gene3D" id="1.25.40.20">
    <property type="entry name" value="Ankyrin repeat-containing domain"/>
    <property type="match status" value="4"/>
</dbReference>
<evidence type="ECO:0000256" key="1">
    <source>
        <dbReference type="ARBA" id="ARBA00022737"/>
    </source>
</evidence>
<dbReference type="PROSITE" id="PS50088">
    <property type="entry name" value="ANK_REPEAT"/>
    <property type="match status" value="7"/>
</dbReference>
<dbReference type="SMART" id="SM00248">
    <property type="entry name" value="ANK"/>
    <property type="match status" value="11"/>
</dbReference>
<protein>
    <recommendedName>
        <fullName evidence="5">Nephrocystin 3-like N-terminal domain-containing protein</fullName>
    </recommendedName>
</protein>
<evidence type="ECO:0000259" key="5">
    <source>
        <dbReference type="Pfam" id="PF24883"/>
    </source>
</evidence>
<keyword evidence="2 3" id="KW-0040">ANK repeat</keyword>
<name>A0ABR1T121_9PEZI</name>
<organism evidence="6 7">
    <name type="scientific">Apiospora marii</name>
    <dbReference type="NCBI Taxonomy" id="335849"/>
    <lineage>
        <taxon>Eukaryota</taxon>
        <taxon>Fungi</taxon>
        <taxon>Dikarya</taxon>
        <taxon>Ascomycota</taxon>
        <taxon>Pezizomycotina</taxon>
        <taxon>Sordariomycetes</taxon>
        <taxon>Xylariomycetidae</taxon>
        <taxon>Amphisphaeriales</taxon>
        <taxon>Apiosporaceae</taxon>
        <taxon>Apiospora</taxon>
    </lineage>
</organism>
<keyword evidence="7" id="KW-1185">Reference proteome</keyword>
<dbReference type="Pfam" id="PF12796">
    <property type="entry name" value="Ank_2"/>
    <property type="match status" value="4"/>
</dbReference>
<dbReference type="Pfam" id="PF24883">
    <property type="entry name" value="NPHP3_N"/>
    <property type="match status" value="1"/>
</dbReference>
<dbReference type="PROSITE" id="PS50297">
    <property type="entry name" value="ANK_REP_REGION"/>
    <property type="match status" value="5"/>
</dbReference>
<feature type="repeat" description="ANK" evidence="3">
    <location>
        <begin position="1167"/>
        <end position="1199"/>
    </location>
</feature>
<evidence type="ECO:0000256" key="3">
    <source>
        <dbReference type="PROSITE-ProRule" id="PRU00023"/>
    </source>
</evidence>
<dbReference type="InterPro" id="IPR002110">
    <property type="entry name" value="Ankyrin_rpt"/>
</dbReference>
<dbReference type="Proteomes" id="UP001396898">
    <property type="component" value="Unassembled WGS sequence"/>
</dbReference>
<dbReference type="InterPro" id="IPR051165">
    <property type="entry name" value="Multifunctional_ANK_Repeat"/>
</dbReference>
<reference evidence="6 7" key="1">
    <citation type="submission" date="2023-01" db="EMBL/GenBank/DDBJ databases">
        <title>Analysis of 21 Apiospora genomes using comparative genomics revels a genus with tremendous synthesis potential of carbohydrate active enzymes and secondary metabolites.</title>
        <authorList>
            <person name="Sorensen T."/>
        </authorList>
    </citation>
    <scope>NUCLEOTIDE SEQUENCE [LARGE SCALE GENOMIC DNA]</scope>
    <source>
        <strain evidence="6 7">CBS 20057</strain>
    </source>
</reference>
<evidence type="ECO:0000256" key="2">
    <source>
        <dbReference type="ARBA" id="ARBA00023043"/>
    </source>
</evidence>
<evidence type="ECO:0000313" key="7">
    <source>
        <dbReference type="Proteomes" id="UP001396898"/>
    </source>
</evidence>
<dbReference type="PANTHER" id="PTHR24123">
    <property type="entry name" value="ANKYRIN REPEAT-CONTAINING"/>
    <property type="match status" value="1"/>
</dbReference>
<dbReference type="PRINTS" id="PR01415">
    <property type="entry name" value="ANKYRIN"/>
</dbReference>
<evidence type="ECO:0000313" key="6">
    <source>
        <dbReference type="EMBL" id="KAK8040286.1"/>
    </source>
</evidence>
<dbReference type="InterPro" id="IPR036770">
    <property type="entry name" value="Ankyrin_rpt-contain_sf"/>
</dbReference>
<feature type="repeat" description="ANK" evidence="3">
    <location>
        <begin position="1134"/>
        <end position="1166"/>
    </location>
</feature>
<accession>A0ABR1T121</accession>
<proteinExistence type="predicted"/>
<dbReference type="InterPro" id="IPR035994">
    <property type="entry name" value="Nucleoside_phosphorylase_sf"/>
</dbReference>
<dbReference type="EMBL" id="JAQQWI010000001">
    <property type="protein sequence ID" value="KAK8040286.1"/>
    <property type="molecule type" value="Genomic_DNA"/>
</dbReference>
<dbReference type="Gene3D" id="3.40.50.300">
    <property type="entry name" value="P-loop containing nucleotide triphosphate hydrolases"/>
    <property type="match status" value="1"/>
</dbReference>
<feature type="repeat" description="ANK" evidence="3">
    <location>
        <begin position="1068"/>
        <end position="1100"/>
    </location>
</feature>
<feature type="domain" description="Nephrocystin 3-like N-terminal" evidence="5">
    <location>
        <begin position="382"/>
        <end position="541"/>
    </location>
</feature>
<dbReference type="InterPro" id="IPR056884">
    <property type="entry name" value="NPHP3-like_N"/>
</dbReference>
<feature type="region of interest" description="Disordered" evidence="4">
    <location>
        <begin position="1"/>
        <end position="23"/>
    </location>
</feature>